<feature type="domain" description="Transposase DDE" evidence="1">
    <location>
        <begin position="87"/>
        <end position="212"/>
    </location>
</feature>
<evidence type="ECO:0000313" key="3">
    <source>
        <dbReference type="Proteomes" id="UP000549250"/>
    </source>
</evidence>
<evidence type="ECO:0000259" key="1">
    <source>
        <dbReference type="Pfam" id="PF13751"/>
    </source>
</evidence>
<keyword evidence="3" id="KW-1185">Reference proteome</keyword>
<reference evidence="2 3" key="1">
    <citation type="submission" date="2020-08" db="EMBL/GenBank/DDBJ databases">
        <title>Genomic Encyclopedia of Type Strains, Phase III (KMG-III): the genomes of soil and plant-associated and newly described type strains.</title>
        <authorList>
            <person name="Whitman W."/>
        </authorList>
    </citation>
    <scope>NUCLEOTIDE SEQUENCE [LARGE SCALE GENOMIC DNA]</scope>
    <source>
        <strain evidence="2 3">CECT 4462</strain>
    </source>
</reference>
<comment type="caution">
    <text evidence="2">The sequence shown here is derived from an EMBL/GenBank/DDBJ whole genome shotgun (WGS) entry which is preliminary data.</text>
</comment>
<protein>
    <recommendedName>
        <fullName evidence="1">Transposase DDE domain-containing protein</fullName>
    </recommendedName>
</protein>
<accession>A0A839T7L3</accession>
<dbReference type="Pfam" id="PF13751">
    <property type="entry name" value="DDE_Tnp_1_6"/>
    <property type="match status" value="1"/>
</dbReference>
<dbReference type="EMBL" id="JACHXI010000024">
    <property type="protein sequence ID" value="MBB3105079.1"/>
    <property type="molecule type" value="Genomic_DNA"/>
</dbReference>
<gene>
    <name evidence="2" type="ORF">FHR87_003513</name>
</gene>
<dbReference type="PANTHER" id="PTHR33408">
    <property type="entry name" value="TRANSPOSASE"/>
    <property type="match status" value="1"/>
</dbReference>
<organism evidence="2 3">
    <name type="scientific">Azomonas macrocytogenes</name>
    <name type="common">Azotobacter macrocytogenes</name>
    <dbReference type="NCBI Taxonomy" id="69962"/>
    <lineage>
        <taxon>Bacteria</taxon>
        <taxon>Pseudomonadati</taxon>
        <taxon>Pseudomonadota</taxon>
        <taxon>Gammaproteobacteria</taxon>
        <taxon>Pseudomonadales</taxon>
        <taxon>Pseudomonadaceae</taxon>
        <taxon>Azomonas</taxon>
    </lineage>
</organism>
<sequence length="246" mass="28271">MEATQAHRTTEVESTKTMVERVEERFDITPERLISDIAYGTAPMLAWMVEEKGIEPHVPVWDKTERKDGTFSSNDFHWNEEGEEYRCLNGKPLRSEWRAFTQQRSRVTKANTIIYRSSQADCAACPLKAKCCPNTPNRKIVRSIHEAARDVARRIAKTPEYIHSRCERKKVEMLFAHLKRIMKVDRLRLRGLTGATDEFTLAATVQNLRRMAKLLPQGPPATVRAETLELTRKPEPGRSVKPRKAT</sequence>
<dbReference type="InterPro" id="IPR025668">
    <property type="entry name" value="Tnp_DDE_dom"/>
</dbReference>
<proteinExistence type="predicted"/>
<dbReference type="AlphaFoldDB" id="A0A839T7L3"/>
<evidence type="ECO:0000313" key="2">
    <source>
        <dbReference type="EMBL" id="MBB3105079.1"/>
    </source>
</evidence>
<name>A0A839T7L3_AZOMA</name>
<dbReference type="Proteomes" id="UP000549250">
    <property type="component" value="Unassembled WGS sequence"/>
</dbReference>